<evidence type="ECO:0000313" key="7">
    <source>
        <dbReference type="Proteomes" id="UP000595420"/>
    </source>
</evidence>
<reference evidence="6 7" key="1">
    <citation type="submission" date="2020-07" db="EMBL/GenBank/DDBJ databases">
        <title>Complete genome sequence analysis of Acidithiobacillus ferrivorans XJFY6S-08 reveals extreme environmental adaptation to alpine acid mine drainage.</title>
        <authorList>
            <person name="Yan L."/>
            <person name="Ni Y."/>
        </authorList>
    </citation>
    <scope>NUCLEOTIDE SEQUENCE [LARGE SCALE GENOMIC DNA]</scope>
    <source>
        <strain evidence="6 7">XJFY6S-08</strain>
    </source>
</reference>
<dbReference type="InterPro" id="IPR052021">
    <property type="entry name" value="Type-I_RS_S_subunit"/>
</dbReference>
<name>A0A7T4WD75_9PROT</name>
<keyword evidence="6" id="KW-0378">Hydrolase</keyword>
<comment type="similarity">
    <text evidence="1">Belongs to the type-I restriction system S methylase family.</text>
</comment>
<evidence type="ECO:0000256" key="4">
    <source>
        <dbReference type="SAM" id="Coils"/>
    </source>
</evidence>
<dbReference type="GO" id="GO:0004519">
    <property type="term" value="F:endonuclease activity"/>
    <property type="evidence" value="ECO:0007669"/>
    <property type="project" value="UniProtKB-KW"/>
</dbReference>
<keyword evidence="4" id="KW-0175">Coiled coil</keyword>
<feature type="coiled-coil region" evidence="4">
    <location>
        <begin position="164"/>
        <end position="191"/>
    </location>
</feature>
<dbReference type="PANTHER" id="PTHR30408">
    <property type="entry name" value="TYPE-1 RESTRICTION ENZYME ECOKI SPECIFICITY PROTEIN"/>
    <property type="match status" value="1"/>
</dbReference>
<keyword evidence="6" id="KW-0540">Nuclease</keyword>
<dbReference type="RefSeq" id="WP_198660411.1">
    <property type="nucleotide sequence ID" value="NZ_CP059488.1"/>
</dbReference>
<dbReference type="InterPro" id="IPR044946">
    <property type="entry name" value="Restrct_endonuc_typeI_TRD_sf"/>
</dbReference>
<accession>A0A7T4WD75</accession>
<dbReference type="Proteomes" id="UP000595420">
    <property type="component" value="Chromosome"/>
</dbReference>
<keyword evidence="2" id="KW-0680">Restriction system</keyword>
<evidence type="ECO:0000256" key="3">
    <source>
        <dbReference type="ARBA" id="ARBA00023125"/>
    </source>
</evidence>
<gene>
    <name evidence="6" type="ORF">H2515_13720</name>
</gene>
<evidence type="ECO:0000313" key="6">
    <source>
        <dbReference type="EMBL" id="QQD72421.1"/>
    </source>
</evidence>
<keyword evidence="6" id="KW-0255">Endonuclease</keyword>
<sequence length="435" mass="47564">MGYEKVKVGEVASIRGGKRLPAGKAFTTSVTAHPYIRARDIGGGKVVIVDPIFIDEVTAQKLARYTVKNGDVCLTIVGANVGAMGAVPPDLDGANLTENAVKIVSNGRVDQAFLKYALLSEDAMAQMKVLAGGAAQPKLGIYKVETIEFPLPPLPIQQRIAGILSAYDELIENSQRRIKILESMARALYREWFVHFRFPGHKNHPRVASPLGEIPQGWEVKRLEVIIAAHIGGGWGKETPDDDYTEPAWVIRGTDIPETRYSQVASVPYRFHSASNLRSRRLVAGDIVFEVSGGSKGQPVGRTLLVTPELLASLGGDVICASFCKRIQPDVAGYGSELLYLSFLEGYESGEIEQYQVQSTGISNFKWTEYIANTDRVVPPEALREQFRGHVASLFTQVATLGRKIQNLRRTRDLLLPRLLSGQIAVETLPEGVAA</sequence>
<evidence type="ECO:0000256" key="2">
    <source>
        <dbReference type="ARBA" id="ARBA00022747"/>
    </source>
</evidence>
<organism evidence="6 7">
    <name type="scientific">Acidithiobacillus ferrivorans</name>
    <dbReference type="NCBI Taxonomy" id="160808"/>
    <lineage>
        <taxon>Bacteria</taxon>
        <taxon>Pseudomonadati</taxon>
        <taxon>Pseudomonadota</taxon>
        <taxon>Acidithiobacillia</taxon>
        <taxon>Acidithiobacillales</taxon>
        <taxon>Acidithiobacillaceae</taxon>
        <taxon>Acidithiobacillus</taxon>
    </lineage>
</organism>
<dbReference type="PANTHER" id="PTHR30408:SF13">
    <property type="entry name" value="TYPE I RESTRICTION ENZYME HINDI SPECIFICITY SUBUNIT"/>
    <property type="match status" value="1"/>
</dbReference>
<dbReference type="InterPro" id="IPR000055">
    <property type="entry name" value="Restrct_endonuc_typeI_TRD"/>
</dbReference>
<dbReference type="Gene3D" id="3.90.220.20">
    <property type="entry name" value="DNA methylase specificity domains"/>
    <property type="match status" value="2"/>
</dbReference>
<feature type="domain" description="Type I restriction modification DNA specificity" evidence="5">
    <location>
        <begin position="2"/>
        <end position="180"/>
    </location>
</feature>
<proteinExistence type="inferred from homology"/>
<dbReference type="Pfam" id="PF01420">
    <property type="entry name" value="Methylase_S"/>
    <property type="match status" value="1"/>
</dbReference>
<dbReference type="GO" id="GO:0009307">
    <property type="term" value="P:DNA restriction-modification system"/>
    <property type="evidence" value="ECO:0007669"/>
    <property type="project" value="UniProtKB-KW"/>
</dbReference>
<dbReference type="REBASE" id="458042">
    <property type="entry name" value="S.Afe6S08ORF13725P"/>
</dbReference>
<dbReference type="SUPFAM" id="SSF116734">
    <property type="entry name" value="DNA methylase specificity domain"/>
    <property type="match status" value="2"/>
</dbReference>
<evidence type="ECO:0000256" key="1">
    <source>
        <dbReference type="ARBA" id="ARBA00010923"/>
    </source>
</evidence>
<dbReference type="EMBL" id="CP059488">
    <property type="protein sequence ID" value="QQD72421.1"/>
    <property type="molecule type" value="Genomic_DNA"/>
</dbReference>
<dbReference type="AlphaFoldDB" id="A0A7T4WD75"/>
<protein>
    <submittedName>
        <fullName evidence="6">Restriction endonuclease subunit S</fullName>
    </submittedName>
</protein>
<keyword evidence="3" id="KW-0238">DNA-binding</keyword>
<dbReference type="GO" id="GO:0003677">
    <property type="term" value="F:DNA binding"/>
    <property type="evidence" value="ECO:0007669"/>
    <property type="project" value="UniProtKB-KW"/>
</dbReference>
<dbReference type="CDD" id="cd17256">
    <property type="entry name" value="RMtype1_S_EcoJA65PI-TRD1-CR1_like"/>
    <property type="match status" value="1"/>
</dbReference>
<evidence type="ECO:0000259" key="5">
    <source>
        <dbReference type="Pfam" id="PF01420"/>
    </source>
</evidence>